<dbReference type="EMBL" id="DSMG01000059">
    <property type="protein sequence ID" value="HDX30904.1"/>
    <property type="molecule type" value="Genomic_DNA"/>
</dbReference>
<keyword evidence="2" id="KW-1003">Cell membrane</keyword>
<evidence type="ECO:0000256" key="2">
    <source>
        <dbReference type="ARBA" id="ARBA00022475"/>
    </source>
</evidence>
<feature type="transmembrane region" description="Helical" evidence="8">
    <location>
        <begin position="160"/>
        <end position="178"/>
    </location>
</feature>
<evidence type="ECO:0000256" key="8">
    <source>
        <dbReference type="SAM" id="Phobius"/>
    </source>
</evidence>
<feature type="transmembrane region" description="Helical" evidence="8">
    <location>
        <begin position="86"/>
        <end position="104"/>
    </location>
</feature>
<reference evidence="9" key="1">
    <citation type="journal article" date="2020" name="mSystems">
        <title>Genome- and Community-Level Interaction Insights into Carbon Utilization and Element Cycling Functions of Hydrothermarchaeota in Hydrothermal Sediment.</title>
        <authorList>
            <person name="Zhou Z."/>
            <person name="Liu Y."/>
            <person name="Xu W."/>
            <person name="Pan J."/>
            <person name="Luo Z.H."/>
            <person name="Li M."/>
        </authorList>
    </citation>
    <scope>NUCLEOTIDE SEQUENCE [LARGE SCALE GENOMIC DNA]</scope>
    <source>
        <strain evidence="9">SpSt-289</strain>
    </source>
</reference>
<dbReference type="GO" id="GO:0008961">
    <property type="term" value="F:phosphatidylglycerol-prolipoprotein diacylglyceryl transferase activity"/>
    <property type="evidence" value="ECO:0007669"/>
    <property type="project" value="InterPro"/>
</dbReference>
<accession>A0A7C1JBT6</accession>
<dbReference type="PANTHER" id="PTHR30589:SF0">
    <property type="entry name" value="PHOSPHATIDYLGLYCEROL--PROLIPOPROTEIN DIACYLGLYCERYL TRANSFERASE"/>
    <property type="match status" value="1"/>
</dbReference>
<evidence type="ECO:0000256" key="5">
    <source>
        <dbReference type="ARBA" id="ARBA00022989"/>
    </source>
</evidence>
<feature type="transmembrane region" description="Helical" evidence="8">
    <location>
        <begin position="47"/>
        <end position="71"/>
    </location>
</feature>
<dbReference type="GO" id="GO:0005886">
    <property type="term" value="C:plasma membrane"/>
    <property type="evidence" value="ECO:0007669"/>
    <property type="project" value="InterPro"/>
</dbReference>
<dbReference type="GO" id="GO:0042158">
    <property type="term" value="P:lipoprotein biosynthetic process"/>
    <property type="evidence" value="ECO:0007669"/>
    <property type="project" value="InterPro"/>
</dbReference>
<dbReference type="AlphaFoldDB" id="A0A7C1JBT6"/>
<name>A0A7C1JBT6_9CHLR</name>
<dbReference type="InterPro" id="IPR001640">
    <property type="entry name" value="Lgt"/>
</dbReference>
<evidence type="ECO:0000256" key="6">
    <source>
        <dbReference type="ARBA" id="ARBA00023136"/>
    </source>
</evidence>
<comment type="caution">
    <text evidence="9">The sequence shown here is derived from an EMBL/GenBank/DDBJ whole genome shotgun (WGS) entry which is preliminary data.</text>
</comment>
<evidence type="ECO:0000256" key="7">
    <source>
        <dbReference type="SAM" id="MobiDB-lite"/>
    </source>
</evidence>
<evidence type="ECO:0000313" key="9">
    <source>
        <dbReference type="EMBL" id="HDX30904.1"/>
    </source>
</evidence>
<dbReference type="Pfam" id="PF01790">
    <property type="entry name" value="LGT"/>
    <property type="match status" value="1"/>
</dbReference>
<proteinExistence type="inferred from homology"/>
<gene>
    <name evidence="9" type="ORF">ENQ20_05350</name>
</gene>
<feature type="transmembrane region" description="Helical" evidence="8">
    <location>
        <begin position="216"/>
        <end position="234"/>
    </location>
</feature>
<feature type="region of interest" description="Disordered" evidence="7">
    <location>
        <begin position="239"/>
        <end position="264"/>
    </location>
</feature>
<comment type="similarity">
    <text evidence="1">Belongs to the Lgt family.</text>
</comment>
<protein>
    <recommendedName>
        <fullName evidence="10">Prolipoprotein diacylglyceryl transferase</fullName>
    </recommendedName>
</protein>
<keyword evidence="4 8" id="KW-0812">Transmembrane</keyword>
<keyword evidence="6 8" id="KW-0472">Membrane</keyword>
<feature type="transmembrane region" description="Helical" evidence="8">
    <location>
        <begin position="116"/>
        <end position="140"/>
    </location>
</feature>
<evidence type="ECO:0000256" key="3">
    <source>
        <dbReference type="ARBA" id="ARBA00022679"/>
    </source>
</evidence>
<feature type="transmembrane region" description="Helical" evidence="8">
    <location>
        <begin position="6"/>
        <end position="27"/>
    </location>
</feature>
<dbReference type="PANTHER" id="PTHR30589">
    <property type="entry name" value="PROLIPOPROTEIN DIACYLGLYCERYL TRANSFERASE"/>
    <property type="match status" value="1"/>
</dbReference>
<keyword evidence="3" id="KW-0808">Transferase</keyword>
<evidence type="ECO:0008006" key="10">
    <source>
        <dbReference type="Google" id="ProtNLM"/>
    </source>
</evidence>
<evidence type="ECO:0000256" key="4">
    <source>
        <dbReference type="ARBA" id="ARBA00022692"/>
    </source>
</evidence>
<evidence type="ECO:0000256" key="1">
    <source>
        <dbReference type="ARBA" id="ARBA00007150"/>
    </source>
</evidence>
<organism evidence="9">
    <name type="scientific">Caldilinea aerophila</name>
    <dbReference type="NCBI Taxonomy" id="133453"/>
    <lineage>
        <taxon>Bacteria</taxon>
        <taxon>Bacillati</taxon>
        <taxon>Chloroflexota</taxon>
        <taxon>Caldilineae</taxon>
        <taxon>Caldilineales</taxon>
        <taxon>Caldilineaceae</taxon>
        <taxon>Caldilinea</taxon>
    </lineage>
</organism>
<keyword evidence="5 8" id="KW-1133">Transmembrane helix</keyword>
<sequence length="264" mass="27811">MYPALPFGPVTLPTGPIFAMLAFFFGLESAGRFGRRFGLRTDDVWNVGLLAILAGLIVARLWNVFQFWYVYSAEPLLIFSLRPGGFAFWPGIIAALIAGYAYLLRRALEPLRVAAALSVGLLTAGSILAVSDYLTGAVIGLPSDLPWARPYFGEMQHPAALYRALGFVLGLVGVWLAADPQRPGRTLGHAGLAAGLVWMVADAFAVPGAMVGPFRASQLIGLALALVSAGALALQARGRSPQPVQAGESDDSIQGSSPGSSSLR</sequence>
<feature type="transmembrane region" description="Helical" evidence="8">
    <location>
        <begin position="190"/>
        <end position="210"/>
    </location>
</feature>
<feature type="compositionally biased region" description="Low complexity" evidence="7">
    <location>
        <begin position="252"/>
        <end position="264"/>
    </location>
</feature>